<evidence type="ECO:0000259" key="2">
    <source>
        <dbReference type="PROSITE" id="PS50943"/>
    </source>
</evidence>
<dbReference type="STRING" id="1912961.BU204_36500"/>
<keyword evidence="4" id="KW-1185">Reference proteome</keyword>
<gene>
    <name evidence="3" type="ORF">BU204_36500</name>
</gene>
<dbReference type="InterPro" id="IPR001387">
    <property type="entry name" value="Cro/C1-type_HTH"/>
</dbReference>
<dbReference type="Proteomes" id="UP000185596">
    <property type="component" value="Unassembled WGS sequence"/>
</dbReference>
<protein>
    <recommendedName>
        <fullName evidence="2">HTH cro/C1-type domain-containing protein</fullName>
    </recommendedName>
</protein>
<dbReference type="CDD" id="cd00093">
    <property type="entry name" value="HTH_XRE"/>
    <property type="match status" value="1"/>
</dbReference>
<sequence length="486" mass="51573">MATKRHRLARRRKTLGFTQEELAERIGVDPSTIRRWESGASKTGPTPHLRAKLATVLQVSPEQLDALLHEDGDVRGESAAWSSVRQSEGDSHRGGQQPGSNPGGEVVLPVLIGGRVNLVPLGVGTAGEYSMRLVTRRSALGYSLVVAAAATHAANGGAQAHGPTPSWATATYEAVLNPVEAMRSATTDNDVPPLSTLRRMVDYTVRVSLTSDYGALEQVLPRLLGQLEMASLQRGDDEECKQVSSDLYAVVGWMLIKADLSTGAQIAAERALAAAQQAEDVLRVAAATRCFAEAQMRAGQLESATRTSLLAAVQLEGNAVVDQPAALSLRGAALLSAAAASARRGDRREAQVSLKAAAGIADILKHDRSDLGTVFGPTNVAIHQVAIPMELGDAREAARQVSGVDLGRVPAALSERRSRFLIDVARSYAGLGNDTAAIDALVDAERASPHELRHHRLTRALIPELLTRERRSSKLRALAGRCGVLG</sequence>
<proteinExistence type="predicted"/>
<evidence type="ECO:0000313" key="3">
    <source>
        <dbReference type="EMBL" id="OLF06265.1"/>
    </source>
</evidence>
<dbReference type="SMART" id="SM00530">
    <property type="entry name" value="HTH_XRE"/>
    <property type="match status" value="1"/>
</dbReference>
<comment type="caution">
    <text evidence="3">The sequence shown here is derived from an EMBL/GenBank/DDBJ whole genome shotgun (WGS) entry which is preliminary data.</text>
</comment>
<dbReference type="EMBL" id="MSIE01000124">
    <property type="protein sequence ID" value="OLF06265.1"/>
    <property type="molecule type" value="Genomic_DNA"/>
</dbReference>
<evidence type="ECO:0000313" key="4">
    <source>
        <dbReference type="Proteomes" id="UP000185596"/>
    </source>
</evidence>
<dbReference type="AlphaFoldDB" id="A0A1Q8BVX5"/>
<dbReference type="GO" id="GO:0003677">
    <property type="term" value="F:DNA binding"/>
    <property type="evidence" value="ECO:0007669"/>
    <property type="project" value="InterPro"/>
</dbReference>
<dbReference type="PROSITE" id="PS50943">
    <property type="entry name" value="HTH_CROC1"/>
    <property type="match status" value="1"/>
</dbReference>
<dbReference type="Gene3D" id="1.10.260.40">
    <property type="entry name" value="lambda repressor-like DNA-binding domains"/>
    <property type="match status" value="1"/>
</dbReference>
<feature type="domain" description="HTH cro/C1-type" evidence="2">
    <location>
        <begin position="8"/>
        <end position="64"/>
    </location>
</feature>
<name>A0A1Q8BVX5_9PSEU</name>
<accession>A0A1Q8BVX5</accession>
<reference evidence="3 4" key="1">
    <citation type="submission" date="2016-12" db="EMBL/GenBank/DDBJ databases">
        <title>The draft genome sequence of Actinophytocola sp. 11-183.</title>
        <authorList>
            <person name="Wang W."/>
            <person name="Yuan L."/>
        </authorList>
    </citation>
    <scope>NUCLEOTIDE SEQUENCE [LARGE SCALE GENOMIC DNA]</scope>
    <source>
        <strain evidence="3 4">11-183</strain>
    </source>
</reference>
<dbReference type="SUPFAM" id="SSF47413">
    <property type="entry name" value="lambda repressor-like DNA-binding domains"/>
    <property type="match status" value="1"/>
</dbReference>
<organism evidence="3 4">
    <name type="scientific">Actinophytocola xanthii</name>
    <dbReference type="NCBI Taxonomy" id="1912961"/>
    <lineage>
        <taxon>Bacteria</taxon>
        <taxon>Bacillati</taxon>
        <taxon>Actinomycetota</taxon>
        <taxon>Actinomycetes</taxon>
        <taxon>Pseudonocardiales</taxon>
        <taxon>Pseudonocardiaceae</taxon>
    </lineage>
</organism>
<feature type="region of interest" description="Disordered" evidence="1">
    <location>
        <begin position="77"/>
        <end position="106"/>
    </location>
</feature>
<dbReference type="InterPro" id="IPR010982">
    <property type="entry name" value="Lambda_DNA-bd_dom_sf"/>
</dbReference>
<dbReference type="Pfam" id="PF01381">
    <property type="entry name" value="HTH_3"/>
    <property type="match status" value="1"/>
</dbReference>
<evidence type="ECO:0000256" key="1">
    <source>
        <dbReference type="SAM" id="MobiDB-lite"/>
    </source>
</evidence>